<dbReference type="Proteomes" id="UP001179181">
    <property type="component" value="Unassembled WGS sequence"/>
</dbReference>
<accession>A0ABX0UIG8</accession>
<protein>
    <submittedName>
        <fullName evidence="1">Uncharacterized protein</fullName>
    </submittedName>
</protein>
<dbReference type="RefSeq" id="WP_167269480.1">
    <property type="nucleotide sequence ID" value="NZ_JAASQJ010000002.1"/>
</dbReference>
<comment type="caution">
    <text evidence="1">The sequence shown here is derived from an EMBL/GenBank/DDBJ whole genome shotgun (WGS) entry which is preliminary data.</text>
</comment>
<dbReference type="EMBL" id="JAASQJ010000002">
    <property type="protein sequence ID" value="NIJ52801.1"/>
    <property type="molecule type" value="Genomic_DNA"/>
</dbReference>
<organism evidence="1 2">
    <name type="scientific">Dyadobacter arcticus</name>
    <dbReference type="NCBI Taxonomy" id="1078754"/>
    <lineage>
        <taxon>Bacteria</taxon>
        <taxon>Pseudomonadati</taxon>
        <taxon>Bacteroidota</taxon>
        <taxon>Cytophagia</taxon>
        <taxon>Cytophagales</taxon>
        <taxon>Spirosomataceae</taxon>
        <taxon>Dyadobacter</taxon>
    </lineage>
</organism>
<keyword evidence="2" id="KW-1185">Reference proteome</keyword>
<gene>
    <name evidence="1" type="ORF">FHS68_001971</name>
</gene>
<evidence type="ECO:0000313" key="2">
    <source>
        <dbReference type="Proteomes" id="UP001179181"/>
    </source>
</evidence>
<proteinExistence type="predicted"/>
<reference evidence="1 2" key="1">
    <citation type="submission" date="2020-03" db="EMBL/GenBank/DDBJ databases">
        <title>Genomic Encyclopedia of Type Strains, Phase IV (KMG-IV): sequencing the most valuable type-strain genomes for metagenomic binning, comparative biology and taxonomic classification.</title>
        <authorList>
            <person name="Goeker M."/>
        </authorList>
    </citation>
    <scope>NUCLEOTIDE SEQUENCE [LARGE SCALE GENOMIC DNA]</scope>
    <source>
        <strain evidence="1 2">DSM 102865</strain>
    </source>
</reference>
<evidence type="ECO:0000313" key="1">
    <source>
        <dbReference type="EMBL" id="NIJ52801.1"/>
    </source>
</evidence>
<name>A0ABX0UIG8_9BACT</name>
<sequence>MDTTALFNLKEDDSEEILIDAQDVEEIVPDADFRFSLVILKNGEKHFICGTEAEIRQKLNMKEG</sequence>